<organism evidence="6 7">
    <name type="scientific">Pseudochelatococcus contaminans</name>
    <dbReference type="NCBI Taxonomy" id="1538103"/>
    <lineage>
        <taxon>Bacteria</taxon>
        <taxon>Pseudomonadati</taxon>
        <taxon>Pseudomonadota</taxon>
        <taxon>Alphaproteobacteria</taxon>
        <taxon>Hyphomicrobiales</taxon>
        <taxon>Chelatococcaceae</taxon>
        <taxon>Pseudochelatococcus</taxon>
    </lineage>
</organism>
<evidence type="ECO:0000259" key="5">
    <source>
        <dbReference type="Pfam" id="PF16177"/>
    </source>
</evidence>
<dbReference type="Pfam" id="PF13193">
    <property type="entry name" value="AMP-binding_C"/>
    <property type="match status" value="1"/>
</dbReference>
<dbReference type="Pfam" id="PF16177">
    <property type="entry name" value="ACAS_N"/>
    <property type="match status" value="1"/>
</dbReference>
<dbReference type="Proteomes" id="UP000537592">
    <property type="component" value="Unassembled WGS sequence"/>
</dbReference>
<keyword evidence="6" id="KW-0436">Ligase</keyword>
<dbReference type="InterPro" id="IPR045851">
    <property type="entry name" value="AMP-bd_C_sf"/>
</dbReference>
<protein>
    <submittedName>
        <fullName evidence="6">Propionyl-CoA synthetase</fullName>
        <ecNumber evidence="6">6.2.1.17</ecNumber>
    </submittedName>
</protein>
<evidence type="ECO:0000256" key="1">
    <source>
        <dbReference type="ARBA" id="ARBA00006432"/>
    </source>
</evidence>
<evidence type="ECO:0000256" key="2">
    <source>
        <dbReference type="SAM" id="MobiDB-lite"/>
    </source>
</evidence>
<dbReference type="EC" id="6.2.1.17" evidence="6"/>
<gene>
    <name evidence="6" type="ORF">FHS81_000418</name>
</gene>
<evidence type="ECO:0000259" key="4">
    <source>
        <dbReference type="Pfam" id="PF13193"/>
    </source>
</evidence>
<feature type="domain" description="AMP-dependent synthetase/ligase" evidence="3">
    <location>
        <begin position="85"/>
        <end position="468"/>
    </location>
</feature>
<sequence>MTGPDINQPTTQDHRDAAPASSSYHTVYEDWRADPEGFWRRAADNISWVQQPETIFDADAGVYGRWFPDGVLNASYNAVDRHVEAGRGEQPAIIYDSPVADTKRTISYNELLSEVQALAAVIADLGVGKGDRVVIYMPMIPEAVIGMLAVARLGAIHSVVFGGFAAPELATRIEDTEPKLVLTASCGIEPSRVIAYKPLLDEALRLSGSDAATLVLQRPQVTADLVEGRDYDWQEVVDKARDAGRVVPPVPVQATDPLYILYTSGTTGKPKGVVRDTGGYLVALAWTLRNLYDINPGETFWAASDIGWVVGHSYIVYGPLVYGPATLIYEGKPVGTPDAGAFWRVCEEYKVTALFTAPTALRAIRKEDPDSKLLPRYDLSRLRTLFLAGERADPDTVNWAQQTLNIPVVDHWWQTETGWAIAGNPVGLGILPIKTGSSTVPMPGYDVRIVDEGNKEVPADTMGSIIIKLPLPPGCLPTLWKNDERFRSGYLDEFPGAYKTSDAGFKDKDGYIFIMGRTDDIINVAGHRLSTGGMEEVLASHPAVAECAVIGIADALKGEVPCGFVVLKSGVTDNPADIEKQLVARVREQIGPVAAFRLAITVGRLPKTRSGKILRGTMKKIADHQPWSLPATIEDPNSLDEIAEALKSYGL</sequence>
<reference evidence="6 7" key="1">
    <citation type="submission" date="2020-08" db="EMBL/GenBank/DDBJ databases">
        <title>Genomic Encyclopedia of Type Strains, Phase IV (KMG-IV): sequencing the most valuable type-strain genomes for metagenomic binning, comparative biology and taxonomic classification.</title>
        <authorList>
            <person name="Goeker M."/>
        </authorList>
    </citation>
    <scope>NUCLEOTIDE SEQUENCE [LARGE SCALE GENOMIC DNA]</scope>
    <source>
        <strain evidence="6 7">DSM 28760</strain>
    </source>
</reference>
<evidence type="ECO:0000313" key="7">
    <source>
        <dbReference type="Proteomes" id="UP000537592"/>
    </source>
</evidence>
<dbReference type="PANTHER" id="PTHR43347:SF3">
    <property type="entry name" value="ACYL-COA SYNTHETASE SHORT-CHAIN FAMILY MEMBER 3, MITOCHONDRIAL"/>
    <property type="match status" value="1"/>
</dbReference>
<dbReference type="AlphaFoldDB" id="A0A7W5Z1Q4"/>
<dbReference type="Gene3D" id="3.30.300.30">
    <property type="match status" value="1"/>
</dbReference>
<dbReference type="EMBL" id="JACICC010000001">
    <property type="protein sequence ID" value="MBB3808364.1"/>
    <property type="molecule type" value="Genomic_DNA"/>
</dbReference>
<dbReference type="GO" id="GO:0050218">
    <property type="term" value="F:propionate-CoA ligase activity"/>
    <property type="evidence" value="ECO:0007669"/>
    <property type="project" value="UniProtKB-EC"/>
</dbReference>
<dbReference type="Gene3D" id="3.40.50.12780">
    <property type="entry name" value="N-terminal domain of ligase-like"/>
    <property type="match status" value="1"/>
</dbReference>
<dbReference type="SUPFAM" id="SSF56801">
    <property type="entry name" value="Acetyl-CoA synthetase-like"/>
    <property type="match status" value="1"/>
</dbReference>
<feature type="region of interest" description="Disordered" evidence="2">
    <location>
        <begin position="1"/>
        <end position="21"/>
    </location>
</feature>
<comment type="caution">
    <text evidence="6">The sequence shown here is derived from an EMBL/GenBank/DDBJ whole genome shotgun (WGS) entry which is preliminary data.</text>
</comment>
<dbReference type="InterPro" id="IPR020845">
    <property type="entry name" value="AMP-binding_CS"/>
</dbReference>
<accession>A0A7W5Z1Q4</accession>
<dbReference type="InterPro" id="IPR000873">
    <property type="entry name" value="AMP-dep_synth/lig_dom"/>
</dbReference>
<dbReference type="GO" id="GO:0070013">
    <property type="term" value="C:intracellular organelle lumen"/>
    <property type="evidence" value="ECO:0007669"/>
    <property type="project" value="UniProtKB-ARBA"/>
</dbReference>
<dbReference type="InterPro" id="IPR025110">
    <property type="entry name" value="AMP-bd_C"/>
</dbReference>
<dbReference type="InterPro" id="IPR032387">
    <property type="entry name" value="ACAS_N"/>
</dbReference>
<evidence type="ECO:0000259" key="3">
    <source>
        <dbReference type="Pfam" id="PF00501"/>
    </source>
</evidence>
<evidence type="ECO:0000313" key="6">
    <source>
        <dbReference type="EMBL" id="MBB3808364.1"/>
    </source>
</evidence>
<dbReference type="FunFam" id="3.30.300.30:FF:000017">
    <property type="entry name" value="Acyl-CoA synthetase short-chain family member 3"/>
    <property type="match status" value="1"/>
</dbReference>
<feature type="compositionally biased region" description="Polar residues" evidence="2">
    <location>
        <begin position="1"/>
        <end position="11"/>
    </location>
</feature>
<dbReference type="PANTHER" id="PTHR43347">
    <property type="entry name" value="ACYL-COA SYNTHETASE"/>
    <property type="match status" value="1"/>
</dbReference>
<dbReference type="InterPro" id="IPR042099">
    <property type="entry name" value="ANL_N_sf"/>
</dbReference>
<dbReference type="RefSeq" id="WP_183750365.1">
    <property type="nucleotide sequence ID" value="NZ_JACICC010000001.1"/>
</dbReference>
<comment type="similarity">
    <text evidence="1">Belongs to the ATP-dependent AMP-binding enzyme family.</text>
</comment>
<keyword evidence="7" id="KW-1185">Reference proteome</keyword>
<dbReference type="CDD" id="cd05967">
    <property type="entry name" value="PrpE"/>
    <property type="match status" value="1"/>
</dbReference>
<dbReference type="FunFam" id="3.40.50.12780:FF:000011">
    <property type="entry name" value="Acetyl-coenzyme A synthetase 2-like, mitochondrial"/>
    <property type="match status" value="1"/>
</dbReference>
<dbReference type="PROSITE" id="PS00455">
    <property type="entry name" value="AMP_BINDING"/>
    <property type="match status" value="1"/>
</dbReference>
<name>A0A7W5Z1Q4_9HYPH</name>
<proteinExistence type="inferred from homology"/>
<dbReference type="Pfam" id="PF00501">
    <property type="entry name" value="AMP-binding"/>
    <property type="match status" value="1"/>
</dbReference>
<feature type="domain" description="AMP-binding enzyme C-terminal" evidence="4">
    <location>
        <begin position="534"/>
        <end position="612"/>
    </location>
</feature>
<feature type="domain" description="Acetyl-coenzyme A synthetase N-terminal" evidence="5">
    <location>
        <begin position="24"/>
        <end position="78"/>
    </location>
</feature>